<keyword evidence="7" id="KW-1185">Reference proteome</keyword>
<evidence type="ECO:0000256" key="2">
    <source>
        <dbReference type="RuleBase" id="RU004439"/>
    </source>
</evidence>
<reference evidence="7" key="1">
    <citation type="submission" date="2024-04" db="EMBL/GenBank/DDBJ databases">
        <title>Salinicola lusitanus LLJ914,a marine bacterium isolated from the Okinawa Trough.</title>
        <authorList>
            <person name="Li J."/>
        </authorList>
    </citation>
    <scope>NUCLEOTIDE SEQUENCE [LARGE SCALE GENOMIC DNA]</scope>
</reference>
<keyword evidence="1" id="KW-0325">Glycoprotein</keyword>
<dbReference type="InterPro" id="IPR013783">
    <property type="entry name" value="Ig-like_fold"/>
</dbReference>
<evidence type="ECO:0000256" key="1">
    <source>
        <dbReference type="ARBA" id="ARBA00023180"/>
    </source>
</evidence>
<feature type="domain" description="Ig-like" evidence="5">
    <location>
        <begin position="203"/>
        <end position="288"/>
    </location>
</feature>
<evidence type="ECO:0000259" key="5">
    <source>
        <dbReference type="PROSITE" id="PS50835"/>
    </source>
</evidence>
<dbReference type="InterPro" id="IPR037055">
    <property type="entry name" value="MHC_I-like_Ag-recog_sf"/>
</dbReference>
<keyword evidence="3" id="KW-0472">Membrane</keyword>
<dbReference type="SMART" id="SM00407">
    <property type="entry name" value="IGc1"/>
    <property type="match status" value="1"/>
</dbReference>
<dbReference type="GO" id="GO:0009897">
    <property type="term" value="C:external side of plasma membrane"/>
    <property type="evidence" value="ECO:0007669"/>
    <property type="project" value="TreeGrafter"/>
</dbReference>
<dbReference type="Pfam" id="PF07654">
    <property type="entry name" value="C1-set"/>
    <property type="match status" value="1"/>
</dbReference>
<feature type="chain" id="PRO_5043654052" description="Ig-like domain-containing protein" evidence="4">
    <location>
        <begin position="20"/>
        <end position="337"/>
    </location>
</feature>
<comment type="similarity">
    <text evidence="2">Belongs to the MHC class I family.</text>
</comment>
<proteinExistence type="inferred from homology"/>
<keyword evidence="4" id="KW-0732">Signal</keyword>
<dbReference type="Gene3D" id="2.60.40.10">
    <property type="entry name" value="Immunoglobulins"/>
    <property type="match status" value="1"/>
</dbReference>
<dbReference type="AlphaFoldDB" id="A0AAW0NS18"/>
<dbReference type="InterPro" id="IPR007110">
    <property type="entry name" value="Ig-like_dom"/>
</dbReference>
<evidence type="ECO:0000313" key="7">
    <source>
        <dbReference type="Proteomes" id="UP001460270"/>
    </source>
</evidence>
<accession>A0AAW0NS18</accession>
<dbReference type="PANTHER" id="PTHR16675">
    <property type="entry name" value="MHC CLASS I-RELATED"/>
    <property type="match status" value="1"/>
</dbReference>
<comment type="caution">
    <text evidence="6">The sequence shown here is derived from an EMBL/GenBank/DDBJ whole genome shotgun (WGS) entry which is preliminary data.</text>
</comment>
<organism evidence="6 7">
    <name type="scientific">Mugilogobius chulae</name>
    <name type="common">yellowstripe goby</name>
    <dbReference type="NCBI Taxonomy" id="88201"/>
    <lineage>
        <taxon>Eukaryota</taxon>
        <taxon>Metazoa</taxon>
        <taxon>Chordata</taxon>
        <taxon>Craniata</taxon>
        <taxon>Vertebrata</taxon>
        <taxon>Euteleostomi</taxon>
        <taxon>Actinopterygii</taxon>
        <taxon>Neopterygii</taxon>
        <taxon>Teleostei</taxon>
        <taxon>Neoteleostei</taxon>
        <taxon>Acanthomorphata</taxon>
        <taxon>Gobiaria</taxon>
        <taxon>Gobiiformes</taxon>
        <taxon>Gobioidei</taxon>
        <taxon>Gobiidae</taxon>
        <taxon>Gobionellinae</taxon>
        <taxon>Mugilogobius</taxon>
    </lineage>
</organism>
<dbReference type="PANTHER" id="PTHR16675:SF237">
    <property type="entry name" value="MHC CLASS I ANTIGEN TRANSCRIPT VARIANT 1-RELATED"/>
    <property type="match status" value="1"/>
</dbReference>
<dbReference type="PRINTS" id="PR01638">
    <property type="entry name" value="MHCCLASSI"/>
</dbReference>
<dbReference type="PROSITE" id="PS50835">
    <property type="entry name" value="IG_LIKE"/>
    <property type="match status" value="1"/>
</dbReference>
<dbReference type="GO" id="GO:0006955">
    <property type="term" value="P:immune response"/>
    <property type="evidence" value="ECO:0007669"/>
    <property type="project" value="TreeGrafter"/>
</dbReference>
<evidence type="ECO:0000256" key="3">
    <source>
        <dbReference type="SAM" id="Phobius"/>
    </source>
</evidence>
<dbReference type="Pfam" id="PF00129">
    <property type="entry name" value="MHC_I"/>
    <property type="match status" value="1"/>
</dbReference>
<dbReference type="FunFam" id="3.30.500.10:FF:000001">
    <property type="entry name" value="H-2 class I histocompatibility antigen, alpha chain"/>
    <property type="match status" value="1"/>
</dbReference>
<dbReference type="EMBL" id="JBBPFD010000014">
    <property type="protein sequence ID" value="KAK7899577.1"/>
    <property type="molecule type" value="Genomic_DNA"/>
</dbReference>
<dbReference type="InterPro" id="IPR050208">
    <property type="entry name" value="MHC_class-I_related"/>
</dbReference>
<feature type="transmembrane region" description="Helical" evidence="3">
    <location>
        <begin position="304"/>
        <end position="328"/>
    </location>
</feature>
<protein>
    <recommendedName>
        <fullName evidence="5">Ig-like domain-containing protein</fullName>
    </recommendedName>
</protein>
<sequence>MKTCVVIVVMATLVNGAAAMIHSLMDFYTSSTQVPNFPEYVYVGVVNGITVYYYDSETRREVPKQDWMNRLTEEDPQIWERETQRDINHEQVQKGNIDIARHRLNQTEGLHIWQIMSGCEWDDETDEFSGYYQFAFDGEDFIALDWKTQTWVAAKPQAFPTKLKWERIGLADQVKAQLTHVCVEYLKNIVRLGEKTLKRKELPLVSLLQKSSSSPVTCFATGFYPDRAMLFWAKDGEELGEDAGEILPNHDGTFQSSVSLDLSSVPAEDWDRYSCVFQLSGVSEDLITKLDPSKIMTNEKKLNVAAIVAVVLSVVGLAVVVTVGIILCRRSGNNNVL</sequence>
<evidence type="ECO:0000313" key="6">
    <source>
        <dbReference type="EMBL" id="KAK7899577.1"/>
    </source>
</evidence>
<dbReference type="Gene3D" id="3.30.500.10">
    <property type="entry name" value="MHC class I-like antigen recognition-like"/>
    <property type="match status" value="1"/>
</dbReference>
<dbReference type="InterPro" id="IPR011161">
    <property type="entry name" value="MHC_I-like_Ag-recog"/>
</dbReference>
<dbReference type="InterPro" id="IPR036179">
    <property type="entry name" value="Ig-like_dom_sf"/>
</dbReference>
<name>A0AAW0NS18_9GOBI</name>
<dbReference type="SUPFAM" id="SSF54452">
    <property type="entry name" value="MHC antigen-recognition domain"/>
    <property type="match status" value="1"/>
</dbReference>
<gene>
    <name evidence="6" type="ORF">WMY93_020430</name>
</gene>
<dbReference type="GO" id="GO:0005615">
    <property type="term" value="C:extracellular space"/>
    <property type="evidence" value="ECO:0007669"/>
    <property type="project" value="TreeGrafter"/>
</dbReference>
<keyword evidence="3" id="KW-1133">Transmembrane helix</keyword>
<dbReference type="InterPro" id="IPR011162">
    <property type="entry name" value="MHC_I/II-like_Ag-recog"/>
</dbReference>
<dbReference type="Proteomes" id="UP001460270">
    <property type="component" value="Unassembled WGS sequence"/>
</dbReference>
<dbReference type="SUPFAM" id="SSF48726">
    <property type="entry name" value="Immunoglobulin"/>
    <property type="match status" value="1"/>
</dbReference>
<dbReference type="InterPro" id="IPR001039">
    <property type="entry name" value="MHC_I_a_a1/a2"/>
</dbReference>
<keyword evidence="3" id="KW-0812">Transmembrane</keyword>
<evidence type="ECO:0000256" key="4">
    <source>
        <dbReference type="SAM" id="SignalP"/>
    </source>
</evidence>
<feature type="signal peptide" evidence="4">
    <location>
        <begin position="1"/>
        <end position="19"/>
    </location>
</feature>
<dbReference type="InterPro" id="IPR003597">
    <property type="entry name" value="Ig_C1-set"/>
</dbReference>